<accession>H5SRH5</accession>
<dbReference type="Gene3D" id="3.40.1260.10">
    <property type="entry name" value="DsrEFH-like"/>
    <property type="match status" value="1"/>
</dbReference>
<dbReference type="Pfam" id="PF02635">
    <property type="entry name" value="DsrE"/>
    <property type="match status" value="1"/>
</dbReference>
<gene>
    <name evidence="1" type="ORF">HGMM_OP2C240</name>
</gene>
<reference evidence="1" key="2">
    <citation type="journal article" date="2012" name="PLoS ONE">
        <title>A Deeply Branching Thermophilic Bacterium with an Ancient Acetyl-CoA Pathway Dominates a Subsurface Ecosystem.</title>
        <authorList>
            <person name="Takami H."/>
            <person name="Noguchi H."/>
            <person name="Takaki Y."/>
            <person name="Uchiyama I."/>
            <person name="Toyoda A."/>
            <person name="Nishi S."/>
            <person name="Chee G.-J."/>
            <person name="Arai W."/>
            <person name="Nunoura T."/>
            <person name="Itoh T."/>
            <person name="Hattori M."/>
            <person name="Takai K."/>
        </authorList>
    </citation>
    <scope>NUCLEOTIDE SEQUENCE</scope>
</reference>
<sequence length="117" mass="12937">MAKFAVILQAQPGDMGRAVHGLLYTKDLKEAGHEVQLIFDGAGTTWVKEFEHPEHKYHNLYKEIKTRGLIGGACEYCAKAFKVDDAVSKAGIKFSNEFNGHPSVAKLVQQGYTLITL</sequence>
<dbReference type="InterPro" id="IPR027396">
    <property type="entry name" value="DsrEFH-like"/>
</dbReference>
<organism evidence="1">
    <name type="scientific">Acetithermum autotrophicum</name>
    <dbReference type="NCBI Taxonomy" id="1446466"/>
    <lineage>
        <taxon>Bacteria</taxon>
        <taxon>Candidatus Bipolaricaulota</taxon>
        <taxon>Candidatus Acetithermum</taxon>
    </lineage>
</organism>
<name>H5SRH5_ACEAU</name>
<dbReference type="EMBL" id="AP011801">
    <property type="protein sequence ID" value="BAL58692.1"/>
    <property type="molecule type" value="Genomic_DNA"/>
</dbReference>
<dbReference type="AlphaFoldDB" id="H5SRH5"/>
<dbReference type="SUPFAM" id="SSF75169">
    <property type="entry name" value="DsrEFH-like"/>
    <property type="match status" value="1"/>
</dbReference>
<evidence type="ECO:0000313" key="1">
    <source>
        <dbReference type="EMBL" id="BAL58692.1"/>
    </source>
</evidence>
<proteinExistence type="predicted"/>
<protein>
    <submittedName>
        <fullName evidence="1">Hypothetical conserved protein</fullName>
    </submittedName>
</protein>
<dbReference type="InterPro" id="IPR003787">
    <property type="entry name" value="Sulphur_relay_DsrE/F-like"/>
</dbReference>
<reference evidence="1" key="1">
    <citation type="journal article" date="2005" name="Environ. Microbiol.">
        <title>Genetic and functional properties of uncultivated thermophilic crenarchaeotes from a subsurface gold mine as revealed by analysis of genome fragments.</title>
        <authorList>
            <person name="Nunoura T."/>
            <person name="Hirayama H."/>
            <person name="Takami H."/>
            <person name="Oida H."/>
            <person name="Nishi S."/>
            <person name="Shimamura S."/>
            <person name="Suzuki Y."/>
            <person name="Inagaki F."/>
            <person name="Takai K."/>
            <person name="Nealson K.H."/>
            <person name="Horikoshi K."/>
        </authorList>
    </citation>
    <scope>NUCLEOTIDE SEQUENCE</scope>
</reference>